<accession>A0A8S3RX90</accession>
<name>A0A8S3RX90_MYTED</name>
<proteinExistence type="predicted"/>
<sequence>MAGNEDSDKNVRDTELKCKKKTSDNLSYCTTLKSSHTSDSDRRLNPVRYSSLGEEIREYEHECNTCGRRKAKVAEQVIAPLLEILFKTPLHAFARTAVDIGGPITTVQGRGKRRNADINDEELLTVFTGAEAFINPRPLTYQSADDTPNHFLHEQLGVHFDPETVDKTEFNPRKRWRRIQKLIRHFRKRWIREWLPGYCACGESERTERTLATWKNNRSVPWHRWTCSRCESFTRTNCIKNKTVCSRHRYLQT</sequence>
<dbReference type="OrthoDB" id="10515649at2759"/>
<comment type="caution">
    <text evidence="1">The sequence shown here is derived from an EMBL/GenBank/DDBJ whole genome shotgun (WGS) entry which is preliminary data.</text>
</comment>
<dbReference type="Proteomes" id="UP000683360">
    <property type="component" value="Unassembled WGS sequence"/>
</dbReference>
<dbReference type="EMBL" id="CAJPWZ010001319">
    <property type="protein sequence ID" value="CAG2212925.1"/>
    <property type="molecule type" value="Genomic_DNA"/>
</dbReference>
<organism evidence="1 2">
    <name type="scientific">Mytilus edulis</name>
    <name type="common">Blue mussel</name>
    <dbReference type="NCBI Taxonomy" id="6550"/>
    <lineage>
        <taxon>Eukaryota</taxon>
        <taxon>Metazoa</taxon>
        <taxon>Spiralia</taxon>
        <taxon>Lophotrochozoa</taxon>
        <taxon>Mollusca</taxon>
        <taxon>Bivalvia</taxon>
        <taxon>Autobranchia</taxon>
        <taxon>Pteriomorphia</taxon>
        <taxon>Mytilida</taxon>
        <taxon>Mytiloidea</taxon>
        <taxon>Mytilidae</taxon>
        <taxon>Mytilinae</taxon>
        <taxon>Mytilus</taxon>
    </lineage>
</organism>
<dbReference type="PANTHER" id="PTHR47331:SF1">
    <property type="entry name" value="GAG-LIKE PROTEIN"/>
    <property type="match status" value="1"/>
</dbReference>
<protein>
    <submittedName>
        <fullName evidence="1">Uncharacterized protein</fullName>
    </submittedName>
</protein>
<reference evidence="1" key="1">
    <citation type="submission" date="2021-03" db="EMBL/GenBank/DDBJ databases">
        <authorList>
            <person name="Bekaert M."/>
        </authorList>
    </citation>
    <scope>NUCLEOTIDE SEQUENCE</scope>
</reference>
<dbReference type="AlphaFoldDB" id="A0A8S3RX90"/>
<keyword evidence="2" id="KW-1185">Reference proteome</keyword>
<dbReference type="PANTHER" id="PTHR47331">
    <property type="entry name" value="PHD-TYPE DOMAIN-CONTAINING PROTEIN"/>
    <property type="match status" value="1"/>
</dbReference>
<evidence type="ECO:0000313" key="2">
    <source>
        <dbReference type="Proteomes" id="UP000683360"/>
    </source>
</evidence>
<gene>
    <name evidence="1" type="ORF">MEDL_26889</name>
</gene>
<evidence type="ECO:0000313" key="1">
    <source>
        <dbReference type="EMBL" id="CAG2212925.1"/>
    </source>
</evidence>